<feature type="transmembrane region" description="Helical" evidence="3">
    <location>
        <begin position="15"/>
        <end position="35"/>
    </location>
</feature>
<keyword evidence="5" id="KW-1185">Reference proteome</keyword>
<sequence length="150" mass="17204">MYTDKNSGFTLIETVLSLSITLIVIVLIIPLIGVFSSDVVKGRQDIPVFFQQLKTDFDYAHQLEVGNGRLVIKEPVDTRLYEQRGDRIVRRKNNEGFEIVLQNVENFHAEPREYGAYITVTEKNGRTWETAAGFRLSVIGRDDGWIKRVE</sequence>
<dbReference type="GO" id="GO:0030420">
    <property type="term" value="P:establishment of competence for transformation"/>
    <property type="evidence" value="ECO:0007669"/>
    <property type="project" value="UniProtKB-KW"/>
</dbReference>
<dbReference type="Pfam" id="PF15980">
    <property type="entry name" value="ComGF"/>
    <property type="match status" value="1"/>
</dbReference>
<dbReference type="AlphaFoldDB" id="A0A419V3F4"/>
<evidence type="ECO:0000313" key="4">
    <source>
        <dbReference type="EMBL" id="RKD72982.1"/>
    </source>
</evidence>
<dbReference type="RefSeq" id="WP_120193370.1">
    <property type="nucleotide sequence ID" value="NZ_RAPK01000009.1"/>
</dbReference>
<proteinExistence type="predicted"/>
<gene>
    <name evidence="4" type="ORF">ATL39_2179</name>
</gene>
<dbReference type="InterPro" id="IPR016977">
    <property type="entry name" value="ComGF"/>
</dbReference>
<evidence type="ECO:0000256" key="1">
    <source>
        <dbReference type="ARBA" id="ARBA00004241"/>
    </source>
</evidence>
<evidence type="ECO:0000256" key="2">
    <source>
        <dbReference type="ARBA" id="ARBA00023287"/>
    </source>
</evidence>
<comment type="subcellular location">
    <subcellularLocation>
        <location evidence="1">Cell surface</location>
    </subcellularLocation>
</comment>
<evidence type="ECO:0000313" key="5">
    <source>
        <dbReference type="Proteomes" id="UP000285120"/>
    </source>
</evidence>
<reference evidence="4 5" key="1">
    <citation type="submission" date="2018-09" db="EMBL/GenBank/DDBJ databases">
        <title>Genomic Encyclopedia of Archaeal and Bacterial Type Strains, Phase II (KMG-II): from individual species to whole genera.</title>
        <authorList>
            <person name="Goeker M."/>
        </authorList>
    </citation>
    <scope>NUCLEOTIDE SEQUENCE [LARGE SCALE GENOMIC DNA]</scope>
    <source>
        <strain evidence="4 5">DSM 17008</strain>
    </source>
</reference>
<evidence type="ECO:0000256" key="3">
    <source>
        <dbReference type="SAM" id="Phobius"/>
    </source>
</evidence>
<keyword evidence="2" id="KW-0178">Competence</keyword>
<keyword evidence="3" id="KW-1133">Transmembrane helix</keyword>
<dbReference type="EMBL" id="RAPK01000009">
    <property type="protein sequence ID" value="RKD72982.1"/>
    <property type="molecule type" value="Genomic_DNA"/>
</dbReference>
<comment type="caution">
    <text evidence="4">The sequence shown here is derived from an EMBL/GenBank/DDBJ whole genome shotgun (WGS) entry which is preliminary data.</text>
</comment>
<keyword evidence="3" id="KW-0812">Transmembrane</keyword>
<keyword evidence="3" id="KW-0472">Membrane</keyword>
<dbReference type="PROSITE" id="PS00409">
    <property type="entry name" value="PROKAR_NTER_METHYL"/>
    <property type="match status" value="1"/>
</dbReference>
<accession>A0A419V3F4</accession>
<name>A0A419V3F4_9BACL</name>
<protein>
    <submittedName>
        <fullName evidence="4">Competence protein ComGF</fullName>
    </submittedName>
</protein>
<dbReference type="GO" id="GO:0009986">
    <property type="term" value="C:cell surface"/>
    <property type="evidence" value="ECO:0007669"/>
    <property type="project" value="UniProtKB-SubCell"/>
</dbReference>
<organism evidence="4 5">
    <name type="scientific">Sinobaca qinghaiensis</name>
    <dbReference type="NCBI Taxonomy" id="342944"/>
    <lineage>
        <taxon>Bacteria</taxon>
        <taxon>Bacillati</taxon>
        <taxon>Bacillota</taxon>
        <taxon>Bacilli</taxon>
        <taxon>Bacillales</taxon>
        <taxon>Sporolactobacillaceae</taxon>
        <taxon>Sinobaca</taxon>
    </lineage>
</organism>
<dbReference type="InterPro" id="IPR012902">
    <property type="entry name" value="N_methyl_site"/>
</dbReference>
<dbReference type="OrthoDB" id="2361316at2"/>
<dbReference type="Proteomes" id="UP000285120">
    <property type="component" value="Unassembled WGS sequence"/>
</dbReference>
<dbReference type="Pfam" id="PF07963">
    <property type="entry name" value="N_methyl"/>
    <property type="match status" value="1"/>
</dbReference>